<dbReference type="AlphaFoldDB" id="A0A1T5M9B2"/>
<dbReference type="Proteomes" id="UP000190285">
    <property type="component" value="Unassembled WGS sequence"/>
</dbReference>
<dbReference type="PANTHER" id="PTHR31891:SF1">
    <property type="entry name" value="FORMAMIDASE C869.04-RELATED"/>
    <property type="match status" value="1"/>
</dbReference>
<organism evidence="1 2">
    <name type="scientific">Maledivibacter halophilus</name>
    <dbReference type="NCBI Taxonomy" id="36842"/>
    <lineage>
        <taxon>Bacteria</taxon>
        <taxon>Bacillati</taxon>
        <taxon>Bacillota</taxon>
        <taxon>Clostridia</taxon>
        <taxon>Peptostreptococcales</taxon>
        <taxon>Caminicellaceae</taxon>
        <taxon>Maledivibacter</taxon>
    </lineage>
</organism>
<dbReference type="InterPro" id="IPR004304">
    <property type="entry name" value="FmdA_AmdA"/>
</dbReference>
<name>A0A1T5M9B2_9FIRM</name>
<dbReference type="EMBL" id="FUZT01000011">
    <property type="protein sequence ID" value="SKC84459.1"/>
    <property type="molecule type" value="Genomic_DNA"/>
</dbReference>
<proteinExistence type="predicted"/>
<dbReference type="Pfam" id="PF03069">
    <property type="entry name" value="FmdA_AmdA"/>
    <property type="match status" value="1"/>
</dbReference>
<dbReference type="SUPFAM" id="SSF141130">
    <property type="entry name" value="Acetamidase/Formamidase-like"/>
    <property type="match status" value="1"/>
</dbReference>
<gene>
    <name evidence="1" type="ORF">SAMN02194393_04112</name>
</gene>
<dbReference type="Gene3D" id="2.60.120.580">
    <property type="entry name" value="Acetamidase/Formamidase-like domains"/>
    <property type="match status" value="2"/>
</dbReference>
<dbReference type="GO" id="GO:0016811">
    <property type="term" value="F:hydrolase activity, acting on carbon-nitrogen (but not peptide) bonds, in linear amides"/>
    <property type="evidence" value="ECO:0007669"/>
    <property type="project" value="InterPro"/>
</dbReference>
<dbReference type="PANTHER" id="PTHR31891">
    <property type="entry name" value="FORMAMIDASE C869.04-RELATED"/>
    <property type="match status" value="1"/>
</dbReference>
<accession>A0A1T5M9B2</accession>
<sequence length="427" mass="47051">MTKFLEVKEYIDIIGGSMDMLGPVKDGDEIRGIVPPGCWGPMITPSIHSGHEVTRPVEVKGANPGDVIALYVKKILVLSNYAASGTGKKIEGRYKKDPTVNAYCPHCNIKNPKTYVDEIGENGIKCSKCHSPVMPQTISNGYTILFDHEKKMGLSVNPSIARNIAKDVLEGKEYLPKGSKQHPSTILAKSDISSVLTRVRPMIGNIGCIPNKPIPSSRNSGDMLNSLNSTNIYGQILKDDLTDSHMDVNSVCEGSIILCPVKVKGGGVYFGDVHSIQGNGELAMHTIDVSSEVHIGVKLIKNLNLKGPVIIPPSEEIDHRFRPFKDEEYDMANNLLRPYDIKIDEKLYPIQFVGSGDNLNDAIDNGIDRIHHITNYSREEIKNRATISGEVEIGRTSGLVYLTIMLPESKYKELGLHSLIDEMYNKL</sequence>
<evidence type="ECO:0000313" key="2">
    <source>
        <dbReference type="Proteomes" id="UP000190285"/>
    </source>
</evidence>
<protein>
    <submittedName>
        <fullName evidence="1">Acetamidase/formamidase</fullName>
    </submittedName>
</protein>
<evidence type="ECO:0000313" key="1">
    <source>
        <dbReference type="EMBL" id="SKC84459.1"/>
    </source>
</evidence>
<dbReference type="STRING" id="36842.SAMN02194393_04112"/>
<dbReference type="OrthoDB" id="9811740at2"/>
<reference evidence="2" key="1">
    <citation type="submission" date="2017-02" db="EMBL/GenBank/DDBJ databases">
        <authorList>
            <person name="Varghese N."/>
            <person name="Submissions S."/>
        </authorList>
    </citation>
    <scope>NUCLEOTIDE SEQUENCE [LARGE SCALE GENOMIC DNA]</scope>
    <source>
        <strain evidence="2">M1</strain>
    </source>
</reference>
<dbReference type="RefSeq" id="WP_079494229.1">
    <property type="nucleotide sequence ID" value="NZ_FUZT01000011.1"/>
</dbReference>
<keyword evidence="2" id="KW-1185">Reference proteome</keyword>